<proteinExistence type="predicted"/>
<organism evidence="1 2">
    <name type="scientific">Bradyrhizobium japonicum</name>
    <dbReference type="NCBI Taxonomy" id="375"/>
    <lineage>
        <taxon>Bacteria</taxon>
        <taxon>Pseudomonadati</taxon>
        <taxon>Pseudomonadota</taxon>
        <taxon>Alphaproteobacteria</taxon>
        <taxon>Hyphomicrobiales</taxon>
        <taxon>Nitrobacteraceae</taxon>
        <taxon>Bradyrhizobium</taxon>
    </lineage>
</organism>
<comment type="caution">
    <text evidence="1">The sequence shown here is derived from an EMBL/GenBank/DDBJ whole genome shotgun (WGS) entry which is preliminary data.</text>
</comment>
<dbReference type="EMBL" id="JBEPTQ010000002">
    <property type="protein sequence ID" value="MET4717502.1"/>
    <property type="molecule type" value="Genomic_DNA"/>
</dbReference>
<reference evidence="1 2" key="1">
    <citation type="submission" date="2024-06" db="EMBL/GenBank/DDBJ databases">
        <title>Genomic Encyclopedia of Type Strains, Phase V (KMG-V): Genome sequencing to study the core and pangenomes of soil and plant-associated prokaryotes.</title>
        <authorList>
            <person name="Whitman W."/>
        </authorList>
    </citation>
    <scope>NUCLEOTIDE SEQUENCE [LARGE SCALE GENOMIC DNA]</scope>
    <source>
        <strain evidence="1 2">USDA 160</strain>
    </source>
</reference>
<evidence type="ECO:0000313" key="1">
    <source>
        <dbReference type="EMBL" id="MET4717502.1"/>
    </source>
</evidence>
<name>A0ABV2RL23_BRAJP</name>
<keyword evidence="2" id="KW-1185">Reference proteome</keyword>
<sequence>MRFNEVSVSGAGKPRVAGGVLQTRDDAVKFDEQERTALTDAGFSVADNSKAAYVDAVVVIAAYDAETYWLTFALPNDAQIVCVVPRDQIADAIKVNHAARRNQFQ</sequence>
<protein>
    <submittedName>
        <fullName evidence="1">Uncharacterized protein</fullName>
    </submittedName>
</protein>
<accession>A0ABV2RL23</accession>
<evidence type="ECO:0000313" key="2">
    <source>
        <dbReference type="Proteomes" id="UP001549291"/>
    </source>
</evidence>
<gene>
    <name evidence="1" type="ORF">ABIF63_001608</name>
</gene>
<dbReference type="Proteomes" id="UP001549291">
    <property type="component" value="Unassembled WGS sequence"/>
</dbReference>